<protein>
    <recommendedName>
        <fullName evidence="4">Cyanovirin-N domain-containing protein</fullName>
    </recommendedName>
</protein>
<dbReference type="EMBL" id="NJES01000015">
    <property type="protein sequence ID" value="PHH80514.1"/>
    <property type="molecule type" value="Genomic_DNA"/>
</dbReference>
<evidence type="ECO:0000256" key="1">
    <source>
        <dbReference type="SAM" id="SignalP"/>
    </source>
</evidence>
<evidence type="ECO:0000313" key="2">
    <source>
        <dbReference type="EMBL" id="PHH80514.1"/>
    </source>
</evidence>
<keyword evidence="3" id="KW-1185">Reference proteome</keyword>
<name>A0A2C5ZM91_9HYPO</name>
<sequence>MRQFAILLSLIALCAASLSTRPVANFGFHCVRNIFGEPTSQWEARLLFYNDGNVSVACKGCPRGSIYDFNKAMCNPVGFAQVNRRWPISVAPMKFFFLVRCRLETGSWNIRTYEERLWEISPAGGYYNESRVAGPYIPFTTIRRSGKRSPGIEWGRACMVRDSLQLFPPGC</sequence>
<evidence type="ECO:0008006" key="4">
    <source>
        <dbReference type="Google" id="ProtNLM"/>
    </source>
</evidence>
<accession>A0A2C5ZM91</accession>
<dbReference type="OrthoDB" id="4911908at2759"/>
<proteinExistence type="predicted"/>
<feature type="chain" id="PRO_5012496765" description="Cyanovirin-N domain-containing protein" evidence="1">
    <location>
        <begin position="17"/>
        <end position="171"/>
    </location>
</feature>
<gene>
    <name evidence="2" type="ORF">CDD80_1281</name>
</gene>
<organism evidence="2 3">
    <name type="scientific">Ophiocordyceps camponoti-rufipedis</name>
    <dbReference type="NCBI Taxonomy" id="2004952"/>
    <lineage>
        <taxon>Eukaryota</taxon>
        <taxon>Fungi</taxon>
        <taxon>Dikarya</taxon>
        <taxon>Ascomycota</taxon>
        <taxon>Pezizomycotina</taxon>
        <taxon>Sordariomycetes</taxon>
        <taxon>Hypocreomycetidae</taxon>
        <taxon>Hypocreales</taxon>
        <taxon>Ophiocordycipitaceae</taxon>
        <taxon>Ophiocordyceps</taxon>
    </lineage>
</organism>
<dbReference type="STRING" id="2004952.A0A2C5ZM91"/>
<keyword evidence="1" id="KW-0732">Signal</keyword>
<dbReference type="Proteomes" id="UP000226431">
    <property type="component" value="Unassembled WGS sequence"/>
</dbReference>
<evidence type="ECO:0000313" key="3">
    <source>
        <dbReference type="Proteomes" id="UP000226431"/>
    </source>
</evidence>
<feature type="signal peptide" evidence="1">
    <location>
        <begin position="1"/>
        <end position="16"/>
    </location>
</feature>
<comment type="caution">
    <text evidence="2">The sequence shown here is derived from an EMBL/GenBank/DDBJ whole genome shotgun (WGS) entry which is preliminary data.</text>
</comment>
<dbReference type="AlphaFoldDB" id="A0A2C5ZM91"/>
<reference evidence="2 3" key="1">
    <citation type="submission" date="2017-06" db="EMBL/GenBank/DDBJ databases">
        <title>Ant-infecting Ophiocordyceps genomes reveal a high diversity of potential behavioral manipulation genes and a possible major role for enterotoxins.</title>
        <authorList>
            <person name="De Bekker C."/>
            <person name="Evans H.C."/>
            <person name="Brachmann A."/>
            <person name="Hughes D.P."/>
        </authorList>
    </citation>
    <scope>NUCLEOTIDE SEQUENCE [LARGE SCALE GENOMIC DNA]</scope>
    <source>
        <strain evidence="2 3">Map16</strain>
    </source>
</reference>